<keyword evidence="6" id="KW-0249">Electron transport</keyword>
<evidence type="ECO:0000313" key="9">
    <source>
        <dbReference type="EMBL" id="EIM22337.1"/>
    </source>
</evidence>
<dbReference type="HOGENOM" id="CLU_196217_0_0_1"/>
<dbReference type="EMBL" id="JH668228">
    <property type="protein sequence ID" value="EIM22337.1"/>
    <property type="molecule type" value="Genomic_DNA"/>
</dbReference>
<evidence type="ECO:0000256" key="1">
    <source>
        <dbReference type="ARBA" id="ARBA00004443"/>
    </source>
</evidence>
<keyword evidence="8" id="KW-0472">Membrane</keyword>
<dbReference type="eggNOG" id="ENOG502SBS6">
    <property type="taxonomic scope" value="Eukaryota"/>
</dbReference>
<evidence type="ECO:0008006" key="11">
    <source>
        <dbReference type="Google" id="ProtNLM"/>
    </source>
</evidence>
<evidence type="ECO:0000256" key="7">
    <source>
        <dbReference type="ARBA" id="ARBA00023128"/>
    </source>
</evidence>
<reference evidence="9 10" key="1">
    <citation type="journal article" date="2012" name="Fungal Genet. Biol.">
        <title>The genome of the xerotolerant mold Wallemia sebi reveals adaptations to osmotic stress and suggests cryptic sexual reproduction.</title>
        <authorList>
            <person name="Padamsee M."/>
            <person name="Kumar T.K.A."/>
            <person name="Riley R."/>
            <person name="Binder M."/>
            <person name="Boyd A."/>
            <person name="Calvo A.M."/>
            <person name="Furukawa K."/>
            <person name="Hesse C."/>
            <person name="Hohmann S."/>
            <person name="James T.Y."/>
            <person name="LaButti K."/>
            <person name="Lapidus A."/>
            <person name="Lindquist E."/>
            <person name="Lucas S."/>
            <person name="Miller K."/>
            <person name="Shantappa S."/>
            <person name="Grigoriev I.V."/>
            <person name="Hibbett D.S."/>
            <person name="McLaughlin D.J."/>
            <person name="Spatafora J.W."/>
            <person name="Aime M.C."/>
        </authorList>
    </citation>
    <scope>NUCLEOTIDE SEQUENCE [LARGE SCALE GENOMIC DNA]</scope>
    <source>
        <strain evidence="10">ATCC MYA-4683 / CBS 633.66</strain>
    </source>
</reference>
<dbReference type="PANTHER" id="PTHR13094">
    <property type="entry name" value="NADH-UBIQUINONE OXIDOREDUCTASE PDSW SUBUNIT"/>
    <property type="match status" value="1"/>
</dbReference>
<keyword evidence="3" id="KW-0813">Transport</keyword>
<gene>
    <name evidence="9" type="ORF">WALSEDRAFT_37108</name>
</gene>
<dbReference type="Proteomes" id="UP000005242">
    <property type="component" value="Unassembled WGS sequence"/>
</dbReference>
<name>I4YEE5_WALMC</name>
<dbReference type="Pfam" id="PF10249">
    <property type="entry name" value="NDUFB10"/>
    <property type="match status" value="1"/>
</dbReference>
<dbReference type="InParanoid" id="I4YEE5"/>
<evidence type="ECO:0000256" key="8">
    <source>
        <dbReference type="ARBA" id="ARBA00023136"/>
    </source>
</evidence>
<dbReference type="OMA" id="KCWRTEG"/>
<organism evidence="9 10">
    <name type="scientific">Wallemia mellicola (strain ATCC MYA-4683 / CBS 633.66)</name>
    <name type="common">Wallemia sebi (CBS 633.66)</name>
    <dbReference type="NCBI Taxonomy" id="671144"/>
    <lineage>
        <taxon>Eukaryota</taxon>
        <taxon>Fungi</taxon>
        <taxon>Dikarya</taxon>
        <taxon>Basidiomycota</taxon>
        <taxon>Wallemiomycotina</taxon>
        <taxon>Wallemiomycetes</taxon>
        <taxon>Wallemiales</taxon>
        <taxon>Wallemiaceae</taxon>
        <taxon>Wallemia</taxon>
    </lineage>
</organism>
<proteinExistence type="inferred from homology"/>
<evidence type="ECO:0000256" key="2">
    <source>
        <dbReference type="ARBA" id="ARBA00008317"/>
    </source>
</evidence>
<protein>
    <recommendedName>
        <fullName evidence="11">NADH-ubiquinone oxidoreductase 12 kDa subunit</fullName>
    </recommendedName>
</protein>
<accession>I4YEE5</accession>
<evidence type="ECO:0000256" key="3">
    <source>
        <dbReference type="ARBA" id="ARBA00022448"/>
    </source>
</evidence>
<dbReference type="GO" id="GO:0045271">
    <property type="term" value="C:respiratory chain complex I"/>
    <property type="evidence" value="ECO:0007669"/>
    <property type="project" value="UniProtKB-ARBA"/>
</dbReference>
<evidence type="ECO:0000256" key="6">
    <source>
        <dbReference type="ARBA" id="ARBA00022982"/>
    </source>
</evidence>
<dbReference type="KEGG" id="wse:WALSEDRAFT_37108"/>
<dbReference type="PANTHER" id="PTHR13094:SF1">
    <property type="entry name" value="NADH DEHYDROGENASE [UBIQUINONE] 1 BETA SUBCOMPLEX SUBUNIT 10"/>
    <property type="match status" value="1"/>
</dbReference>
<dbReference type="GO" id="GO:0005743">
    <property type="term" value="C:mitochondrial inner membrane"/>
    <property type="evidence" value="ECO:0007669"/>
    <property type="project" value="UniProtKB-SubCell"/>
</dbReference>
<keyword evidence="5" id="KW-0999">Mitochondrion inner membrane</keyword>
<evidence type="ECO:0000256" key="4">
    <source>
        <dbReference type="ARBA" id="ARBA00022660"/>
    </source>
</evidence>
<dbReference type="STRING" id="671144.I4YEE5"/>
<evidence type="ECO:0000313" key="10">
    <source>
        <dbReference type="Proteomes" id="UP000005242"/>
    </source>
</evidence>
<evidence type="ECO:0000256" key="5">
    <source>
        <dbReference type="ARBA" id="ARBA00022792"/>
    </source>
</evidence>
<comment type="subcellular location">
    <subcellularLocation>
        <location evidence="1">Mitochondrion inner membrane</location>
        <topology evidence="1">Peripheral membrane protein</topology>
        <orientation evidence="1">Matrix side</orientation>
    </subcellularLocation>
</comment>
<dbReference type="GeneID" id="18471995"/>
<dbReference type="InterPro" id="IPR019377">
    <property type="entry name" value="NADH_UbQ_OxRdtase_su10"/>
</dbReference>
<comment type="similarity">
    <text evidence="2">Belongs to the complex I NDUFB10 subunit family.</text>
</comment>
<dbReference type="InterPro" id="IPR039993">
    <property type="entry name" value="NDUFB10"/>
</dbReference>
<dbReference type="AlphaFoldDB" id="I4YEE5"/>
<keyword evidence="4" id="KW-0679">Respiratory chain</keyword>
<dbReference type="RefSeq" id="XP_006957592.1">
    <property type="nucleotide sequence ID" value="XM_006957530.1"/>
</dbReference>
<sequence>MSSIEDLQALKDAQDNHIRESWVSAMELRLVKQELQKCHQYEGVNHYANCQQLSNRYVDMLKDHRVKGYKIQEKEVESS</sequence>
<keyword evidence="7" id="KW-0496">Mitochondrion</keyword>
<keyword evidence="10" id="KW-1185">Reference proteome</keyword>